<dbReference type="Proteomes" id="UP000054324">
    <property type="component" value="Unassembled WGS sequence"/>
</dbReference>
<organism evidence="2 3">
    <name type="scientific">Opisthorchis viverrini</name>
    <name type="common">Southeast Asian liver fluke</name>
    <dbReference type="NCBI Taxonomy" id="6198"/>
    <lineage>
        <taxon>Eukaryota</taxon>
        <taxon>Metazoa</taxon>
        <taxon>Spiralia</taxon>
        <taxon>Lophotrochozoa</taxon>
        <taxon>Platyhelminthes</taxon>
        <taxon>Trematoda</taxon>
        <taxon>Digenea</taxon>
        <taxon>Opisthorchiida</taxon>
        <taxon>Opisthorchiata</taxon>
        <taxon>Opisthorchiidae</taxon>
        <taxon>Opisthorchis</taxon>
    </lineage>
</organism>
<dbReference type="OrthoDB" id="2748310at2759"/>
<dbReference type="KEGG" id="ovi:T265_00064"/>
<proteinExistence type="predicted"/>
<name>A0A075A4C6_OPIVI</name>
<dbReference type="EMBL" id="KL596619">
    <property type="protein sequence ID" value="KER34201.1"/>
    <property type="molecule type" value="Genomic_DNA"/>
</dbReference>
<evidence type="ECO:0000256" key="1">
    <source>
        <dbReference type="SAM" id="MobiDB-lite"/>
    </source>
</evidence>
<feature type="compositionally biased region" description="Low complexity" evidence="1">
    <location>
        <begin position="21"/>
        <end position="30"/>
    </location>
</feature>
<protein>
    <submittedName>
        <fullName evidence="2">Uncharacterized protein</fullName>
    </submittedName>
</protein>
<evidence type="ECO:0000313" key="2">
    <source>
        <dbReference type="EMBL" id="KER34201.1"/>
    </source>
</evidence>
<accession>A0A075A4C6</accession>
<gene>
    <name evidence="2" type="ORF">T265_00064</name>
</gene>
<dbReference type="AlphaFoldDB" id="A0A075A4C6"/>
<sequence length="427" mass="48307">MKGATHRVAKNSSTAHDRFRPSWGSSGRRSPRVSINLICKPIRFSKETQLPDEPQEGRNRSWAVEEFLATLWPDIRDIAVYFHKGNFVHLSKKQTAGYLFIIIIIDSIISVFNTDASLSYNLDLFCEEKNRGGRGWTTSIQRCLHLQTLIQLIWIETDNKNASDIGWQPYCAAFPTKRTISTDSTQAFCNPSARSRVGHLSAPATLNCARKTALPGKQWLDICNTCPNQRSFWCRTHPSTEVPVAQPKTRFRIASLWFNRCQPTRAMVLRQQFLKTSQLCCSNRPSLTAIQQNSLHCSLIHTSVEIQGYITSMPQVSQISKRVPGLADSCIDLICHTIIRLIQHLIYVKCFTTSSTSPWIVSRVFSDCMSMSMTLHYVGTECIPKEGMAVINSSENNCAFSSKMKTMLSAYSRSIRFSSKAILTRQF</sequence>
<keyword evidence="3" id="KW-1185">Reference proteome</keyword>
<reference evidence="2 3" key="1">
    <citation type="submission" date="2013-11" db="EMBL/GenBank/DDBJ databases">
        <title>Opisthorchis viverrini - life in the bile duct.</title>
        <authorList>
            <person name="Young N.D."/>
            <person name="Nagarajan N."/>
            <person name="Lin S.J."/>
            <person name="Korhonen P.K."/>
            <person name="Jex A.R."/>
            <person name="Hall R.S."/>
            <person name="Safavi-Hemami H."/>
            <person name="Kaewkong W."/>
            <person name="Bertrand D."/>
            <person name="Gao S."/>
            <person name="Seet Q."/>
            <person name="Wongkham S."/>
            <person name="Teh B.T."/>
            <person name="Wongkham C."/>
            <person name="Intapan P.M."/>
            <person name="Maleewong W."/>
            <person name="Yang X."/>
            <person name="Hu M."/>
            <person name="Wang Z."/>
            <person name="Hofmann A."/>
            <person name="Sternberg P.W."/>
            <person name="Tan P."/>
            <person name="Wang J."/>
            <person name="Gasser R.B."/>
        </authorList>
    </citation>
    <scope>NUCLEOTIDE SEQUENCE [LARGE SCALE GENOMIC DNA]</scope>
</reference>
<dbReference type="RefSeq" id="XP_009161985.1">
    <property type="nucleotide sequence ID" value="XM_009163721.1"/>
</dbReference>
<evidence type="ECO:0000313" key="3">
    <source>
        <dbReference type="Proteomes" id="UP000054324"/>
    </source>
</evidence>
<dbReference type="GeneID" id="20314252"/>
<feature type="region of interest" description="Disordered" evidence="1">
    <location>
        <begin position="1"/>
        <end position="30"/>
    </location>
</feature>
<dbReference type="CTD" id="20314252"/>